<dbReference type="Proteomes" id="UP000295497">
    <property type="component" value="Chromosome"/>
</dbReference>
<protein>
    <recommendedName>
        <fullName evidence="4">Secreted protein</fullName>
    </recommendedName>
</protein>
<accession>A0A4P2QJ35</accession>
<evidence type="ECO:0000313" key="3">
    <source>
        <dbReference type="Proteomes" id="UP000295497"/>
    </source>
</evidence>
<evidence type="ECO:0000313" key="2">
    <source>
        <dbReference type="EMBL" id="AUX29915.1"/>
    </source>
</evidence>
<keyword evidence="1" id="KW-0732">Signal</keyword>
<reference evidence="2 3" key="1">
    <citation type="submission" date="2015-09" db="EMBL/GenBank/DDBJ databases">
        <title>Sorangium comparison.</title>
        <authorList>
            <person name="Zaburannyi N."/>
            <person name="Bunk B."/>
            <person name="Overmann J."/>
            <person name="Mueller R."/>
        </authorList>
    </citation>
    <scope>NUCLEOTIDE SEQUENCE [LARGE SCALE GENOMIC DNA]</scope>
    <source>
        <strain evidence="2 3">So ce836</strain>
    </source>
</reference>
<dbReference type="EMBL" id="CP012672">
    <property type="protein sequence ID" value="AUX29915.1"/>
    <property type="molecule type" value="Genomic_DNA"/>
</dbReference>
<evidence type="ECO:0000256" key="1">
    <source>
        <dbReference type="SAM" id="SignalP"/>
    </source>
</evidence>
<evidence type="ECO:0008006" key="4">
    <source>
        <dbReference type="Google" id="ProtNLM"/>
    </source>
</evidence>
<name>A0A4P2QJ35_SORCE</name>
<sequence length="385" mass="40481">MITRRALAQRGACCLAVAAAAALSSASALARDGTAAASGSPGAAVSGAAVSGAPVVEIVLTGAADHLGAIRTALESQALSAFAVRFRIAPRFDAAALFATRASSGVTLSCWIDVSDPRRAALYFTDPVADRFLVRSIELSGRLDELDRESVAQVVELSLRSLRVDARASLDREQARALILRQAAPPEVPVETPAPAAAPPAPRRALELGVFYGVTAHSAEVGLTHGPGGRVALGGGWGRHRVALDARFQYQFERRYEEPRIGLDLRTITLRADVCWLYPMAMGVMPIELGVRLGAGVDHVSAAPRPGSAGASGFVPAEASASNALVLVAGPVAKLPLSRDLRVFTELFVELDPARVRYDLSLDQGTETVLARYRLRPGVILGVEL</sequence>
<proteinExistence type="predicted"/>
<feature type="signal peptide" evidence="1">
    <location>
        <begin position="1"/>
        <end position="30"/>
    </location>
</feature>
<organism evidence="2 3">
    <name type="scientific">Sorangium cellulosum</name>
    <name type="common">Polyangium cellulosum</name>
    <dbReference type="NCBI Taxonomy" id="56"/>
    <lineage>
        <taxon>Bacteria</taxon>
        <taxon>Pseudomonadati</taxon>
        <taxon>Myxococcota</taxon>
        <taxon>Polyangia</taxon>
        <taxon>Polyangiales</taxon>
        <taxon>Polyangiaceae</taxon>
        <taxon>Sorangium</taxon>
    </lineage>
</organism>
<dbReference type="AlphaFoldDB" id="A0A4P2QJ35"/>
<gene>
    <name evidence="2" type="ORF">SOCE836_020090</name>
</gene>
<dbReference type="RefSeq" id="WP_129573995.1">
    <property type="nucleotide sequence ID" value="NZ_CP012672.1"/>
</dbReference>
<feature type="chain" id="PRO_5020742960" description="Secreted protein" evidence="1">
    <location>
        <begin position="31"/>
        <end position="385"/>
    </location>
</feature>